<protein>
    <submittedName>
        <fullName evidence="1">Uncharacterized protein</fullName>
    </submittedName>
</protein>
<comment type="caution">
    <text evidence="1">The sequence shown here is derived from an EMBL/GenBank/DDBJ whole genome shotgun (WGS) entry which is preliminary data.</text>
</comment>
<evidence type="ECO:0000313" key="2">
    <source>
        <dbReference type="Proteomes" id="UP001567537"/>
    </source>
</evidence>
<gene>
    <name evidence="1" type="ORF">KYY02_31190</name>
</gene>
<dbReference type="Proteomes" id="UP001567537">
    <property type="component" value="Unassembled WGS sequence"/>
</dbReference>
<dbReference type="RefSeq" id="WP_371244190.1">
    <property type="nucleotide sequence ID" value="NZ_JAHWZY010000059.1"/>
</dbReference>
<proteinExistence type="predicted"/>
<evidence type="ECO:0000313" key="1">
    <source>
        <dbReference type="EMBL" id="MEZ3182964.1"/>
    </source>
</evidence>
<keyword evidence="2" id="KW-1185">Reference proteome</keyword>
<organism evidence="1 2">
    <name type="scientific">Streptomyces pimonensis</name>
    <dbReference type="NCBI Taxonomy" id="2860288"/>
    <lineage>
        <taxon>Bacteria</taxon>
        <taxon>Bacillati</taxon>
        <taxon>Actinomycetota</taxon>
        <taxon>Actinomycetes</taxon>
        <taxon>Kitasatosporales</taxon>
        <taxon>Streptomycetaceae</taxon>
        <taxon>Streptomyces</taxon>
    </lineage>
</organism>
<name>A0ABV4J9X6_9ACTN</name>
<reference evidence="1 2" key="1">
    <citation type="journal article" date="2021" name="Res Sq">
        <title>Streptomyces Pimoensis sp. nov., Isolated From the Taklimakan Desert in Xinjiang, China.</title>
        <authorList>
            <person name="Zhang P."/>
            <person name="Luo X."/>
            <person name="Luo X."/>
            <person name="Liu Z."/>
            <person name="Xia Z."/>
            <person name="Wan C."/>
            <person name="zhang L."/>
        </authorList>
    </citation>
    <scope>NUCLEOTIDE SEQUENCE [LARGE SCALE GENOMIC DNA]</scope>
    <source>
        <strain evidence="1 2">TRM75549</strain>
    </source>
</reference>
<dbReference type="EMBL" id="JAHWZY010000059">
    <property type="protein sequence ID" value="MEZ3182964.1"/>
    <property type="molecule type" value="Genomic_DNA"/>
</dbReference>
<sequence>MSGSIQQRVERIARRRTEAAALGTEILDLVAEIAAEDPEQLKEVAAEVNEVVQAAQERRRRAARYTPPRRPPGG</sequence>
<accession>A0ABV4J9X6</accession>